<comment type="function">
    <text evidence="2">Required for maturation of urease via the functional incorporation of the urease nickel metallocenter.</text>
</comment>
<evidence type="ECO:0000256" key="1">
    <source>
        <dbReference type="ARBA" id="ARBA00023186"/>
    </source>
</evidence>
<feature type="compositionally biased region" description="Basic and acidic residues" evidence="3">
    <location>
        <begin position="286"/>
        <end position="301"/>
    </location>
</feature>
<comment type="similarity">
    <text evidence="2">Belongs to the UreD family.</text>
</comment>
<keyword evidence="1 2" id="KW-0143">Chaperone</keyword>
<dbReference type="EMBL" id="JAVDYG010000001">
    <property type="protein sequence ID" value="MDR7361932.1"/>
    <property type="molecule type" value="Genomic_DNA"/>
</dbReference>
<name>A0ABU2BTH8_9ACTN</name>
<organism evidence="4 5">
    <name type="scientific">Nocardioides marmoribigeumensis</name>
    <dbReference type="NCBI Taxonomy" id="433649"/>
    <lineage>
        <taxon>Bacteria</taxon>
        <taxon>Bacillati</taxon>
        <taxon>Actinomycetota</taxon>
        <taxon>Actinomycetes</taxon>
        <taxon>Propionibacteriales</taxon>
        <taxon>Nocardioidaceae</taxon>
        <taxon>Nocardioides</taxon>
    </lineage>
</organism>
<dbReference type="Proteomes" id="UP001183648">
    <property type="component" value="Unassembled WGS sequence"/>
</dbReference>
<keyword evidence="2" id="KW-0996">Nickel insertion</keyword>
<keyword evidence="2" id="KW-0963">Cytoplasm</keyword>
<comment type="subunit">
    <text evidence="2">UreD, UreF and UreG form a complex that acts as a GTP-hydrolysis-dependent molecular chaperone, activating the urease apoprotein by helping to assemble the nickel containing metallocenter of UreC. The UreE protein probably delivers the nickel.</text>
</comment>
<proteinExistence type="inferred from homology"/>
<dbReference type="HAMAP" id="MF_01384">
    <property type="entry name" value="UreD"/>
    <property type="match status" value="1"/>
</dbReference>
<accession>A0ABU2BTH8</accession>
<evidence type="ECO:0000256" key="3">
    <source>
        <dbReference type="SAM" id="MobiDB-lite"/>
    </source>
</evidence>
<gene>
    <name evidence="2" type="primary">ureD</name>
    <name evidence="4" type="ORF">J2S63_001485</name>
</gene>
<protein>
    <recommendedName>
        <fullName evidence="2">Urease accessory protein UreD</fullName>
    </recommendedName>
</protein>
<reference evidence="4 5" key="1">
    <citation type="submission" date="2023-07" db="EMBL/GenBank/DDBJ databases">
        <title>Sequencing the genomes of 1000 actinobacteria strains.</title>
        <authorList>
            <person name="Klenk H.-P."/>
        </authorList>
    </citation>
    <scope>NUCLEOTIDE SEQUENCE [LARGE SCALE GENOMIC DNA]</scope>
    <source>
        <strain evidence="4 5">DSM 19426</strain>
    </source>
</reference>
<evidence type="ECO:0000313" key="5">
    <source>
        <dbReference type="Proteomes" id="UP001183648"/>
    </source>
</evidence>
<dbReference type="InterPro" id="IPR002669">
    <property type="entry name" value="UreD"/>
</dbReference>
<sequence>MSAPVVEVDRRPGTGARMRARAHLVTELRSAADGSVRTCASRLYSEAPLLLRMARAKTSEPWAAGVTDVLRVALTAGAAGRVGGDELDLTVEVGAGTSLVLAEISPTLLLPGPHGRQSRTRVRVHVAAGGTLIWLPEPMIAARGCDHLNEVVVRLEDGARFLMREEILMGRHGERGGQVRQRVSVRLAGRPLYRQDLEVGTVESASPPVLGEHRAVGSTLVVDPGWTTRPPAARVLDAGAAVLPLEGPAVLLTALADDNLALRRHLAAGLAALGEPWAPRPATDTTTRDGHASRDHEGAPS</sequence>
<dbReference type="Pfam" id="PF01774">
    <property type="entry name" value="UreD"/>
    <property type="match status" value="1"/>
</dbReference>
<evidence type="ECO:0000313" key="4">
    <source>
        <dbReference type="EMBL" id="MDR7361932.1"/>
    </source>
</evidence>
<evidence type="ECO:0000256" key="2">
    <source>
        <dbReference type="HAMAP-Rule" id="MF_01384"/>
    </source>
</evidence>
<comment type="subcellular location">
    <subcellularLocation>
        <location evidence="2">Cytoplasm</location>
    </subcellularLocation>
</comment>
<keyword evidence="5" id="KW-1185">Reference proteome</keyword>
<comment type="caution">
    <text evidence="4">The sequence shown here is derived from an EMBL/GenBank/DDBJ whole genome shotgun (WGS) entry which is preliminary data.</text>
</comment>
<dbReference type="RefSeq" id="WP_310300670.1">
    <property type="nucleotide sequence ID" value="NZ_BAAAPS010000008.1"/>
</dbReference>
<feature type="region of interest" description="Disordered" evidence="3">
    <location>
        <begin position="276"/>
        <end position="301"/>
    </location>
</feature>